<keyword evidence="7" id="KW-1185">Reference proteome</keyword>
<name>A0ABT8UBI1_9MYCO</name>
<dbReference type="InterPro" id="IPR013563">
    <property type="entry name" value="Oligopep_ABC_C"/>
</dbReference>
<sequence>MSPTPLLSVTGLTIEYTPRSRRDRLNREGPVVRNVSFDVEPGAVVAVVGQSGSGKSTIARAVQGLLPENGTVTGGRIAVGGRDVTDLTQRQWRELRGATVGFVPQDPLGSLDPLKKIGHQVAEVLTVHGVADRREAHSRAVDLLDRVGIVDPGRRVGDYPHQLSGGQLQRVLIAIAIAGNPRLLIADEPTSALDVTVQQRILDLLDELRRERGLGVVFITHDLALAEHHSDHVVVLRDGQVRETGATAVVLGNPKDDYTRQLIADAPALTPDKYRRRSVPVPDGEALLRVDGLVKRYGGVAALDGVNLEVARGSIHALVGESGSGKTTVARILAGLSGFDEGEVSVDGLVRTPGTHFSAVRQREQARVLQMVQQNPTAALDPRFTIGDSVAEPLRISGVGTRAERRRRVAEALDRVGLSDALVDRRPREISGGQRQRVVLARALVLQPPALVLDEPTSALDVTVQAQVVDLLIDLQRELGLTYLFISHDLSLVRQIADEVSVLEHGRLVETGPVAQVFAAPVADYTRRLLDAVPGAPARAA</sequence>
<dbReference type="InterPro" id="IPR017871">
    <property type="entry name" value="ABC_transporter-like_CS"/>
</dbReference>
<accession>A0ABT8UBI1</accession>
<dbReference type="EMBL" id="JAUMSQ010000022">
    <property type="protein sequence ID" value="MDO3635153.1"/>
    <property type="molecule type" value="Genomic_DNA"/>
</dbReference>
<comment type="similarity">
    <text evidence="1">Belongs to the ABC transporter superfamily.</text>
</comment>
<dbReference type="InterPro" id="IPR027417">
    <property type="entry name" value="P-loop_NTPase"/>
</dbReference>
<dbReference type="NCBIfam" id="NF008453">
    <property type="entry name" value="PRK11308.1"/>
    <property type="match status" value="2"/>
</dbReference>
<evidence type="ECO:0000256" key="3">
    <source>
        <dbReference type="ARBA" id="ARBA00022741"/>
    </source>
</evidence>
<evidence type="ECO:0000313" key="6">
    <source>
        <dbReference type="EMBL" id="MDO3635153.1"/>
    </source>
</evidence>
<dbReference type="InterPro" id="IPR003439">
    <property type="entry name" value="ABC_transporter-like_ATP-bd"/>
</dbReference>
<dbReference type="SMART" id="SM00382">
    <property type="entry name" value="AAA"/>
    <property type="match status" value="2"/>
</dbReference>
<dbReference type="PANTHER" id="PTHR43776:SF7">
    <property type="entry name" value="D,D-DIPEPTIDE TRANSPORT ATP-BINDING PROTEIN DDPF-RELATED"/>
    <property type="match status" value="1"/>
</dbReference>
<keyword evidence="2" id="KW-0813">Transport</keyword>
<dbReference type="NCBIfam" id="NF007739">
    <property type="entry name" value="PRK10419.1"/>
    <property type="match status" value="2"/>
</dbReference>
<dbReference type="CDD" id="cd03257">
    <property type="entry name" value="ABC_NikE_OppD_transporters"/>
    <property type="match status" value="2"/>
</dbReference>
<dbReference type="SUPFAM" id="SSF52540">
    <property type="entry name" value="P-loop containing nucleoside triphosphate hydrolases"/>
    <property type="match status" value="2"/>
</dbReference>
<feature type="domain" description="ABC transporter" evidence="5">
    <location>
        <begin position="288"/>
        <end position="530"/>
    </location>
</feature>
<dbReference type="GO" id="GO:0005524">
    <property type="term" value="F:ATP binding"/>
    <property type="evidence" value="ECO:0007669"/>
    <property type="project" value="UniProtKB-KW"/>
</dbReference>
<feature type="domain" description="ABC transporter" evidence="5">
    <location>
        <begin position="14"/>
        <end position="263"/>
    </location>
</feature>
<evidence type="ECO:0000259" key="5">
    <source>
        <dbReference type="PROSITE" id="PS50893"/>
    </source>
</evidence>
<reference evidence="6" key="1">
    <citation type="submission" date="2023-07" db="EMBL/GenBank/DDBJ databases">
        <title>Mycolicibacterium sp. nov., a novel bacterial species.</title>
        <authorList>
            <person name="Cao Y."/>
        </authorList>
    </citation>
    <scope>NUCLEOTIDE SEQUENCE</scope>
    <source>
        <strain evidence="6">KC 300</strain>
    </source>
</reference>
<comment type="caution">
    <text evidence="6">The sequence shown here is derived from an EMBL/GenBank/DDBJ whole genome shotgun (WGS) entry which is preliminary data.</text>
</comment>
<evidence type="ECO:0000256" key="4">
    <source>
        <dbReference type="ARBA" id="ARBA00022840"/>
    </source>
</evidence>
<dbReference type="Pfam" id="PF08352">
    <property type="entry name" value="oligo_HPY"/>
    <property type="match status" value="1"/>
</dbReference>
<evidence type="ECO:0000313" key="7">
    <source>
        <dbReference type="Proteomes" id="UP001168823"/>
    </source>
</evidence>
<dbReference type="PROSITE" id="PS00211">
    <property type="entry name" value="ABC_TRANSPORTER_1"/>
    <property type="match status" value="2"/>
</dbReference>
<dbReference type="InterPro" id="IPR050319">
    <property type="entry name" value="ABC_transp_ATP-bind"/>
</dbReference>
<keyword evidence="4 6" id="KW-0067">ATP-binding</keyword>
<dbReference type="Pfam" id="PF00005">
    <property type="entry name" value="ABC_tran"/>
    <property type="match status" value="2"/>
</dbReference>
<gene>
    <name evidence="6" type="ORF">Q2100_05275</name>
</gene>
<organism evidence="6 7">
    <name type="scientific">Mycolicibacterium arseniciresistens</name>
    <dbReference type="NCBI Taxonomy" id="3062257"/>
    <lineage>
        <taxon>Bacteria</taxon>
        <taxon>Bacillati</taxon>
        <taxon>Actinomycetota</taxon>
        <taxon>Actinomycetes</taxon>
        <taxon>Mycobacteriales</taxon>
        <taxon>Mycobacteriaceae</taxon>
        <taxon>Mycolicibacterium</taxon>
    </lineage>
</organism>
<dbReference type="RefSeq" id="WP_302913124.1">
    <property type="nucleotide sequence ID" value="NZ_JAUMSQ010000022.1"/>
</dbReference>
<protein>
    <submittedName>
        <fullName evidence="6">ABC transporter ATP-binding protein</fullName>
    </submittedName>
</protein>
<evidence type="ECO:0000256" key="1">
    <source>
        <dbReference type="ARBA" id="ARBA00005417"/>
    </source>
</evidence>
<dbReference type="Proteomes" id="UP001168823">
    <property type="component" value="Unassembled WGS sequence"/>
</dbReference>
<dbReference type="InterPro" id="IPR003593">
    <property type="entry name" value="AAA+_ATPase"/>
</dbReference>
<dbReference type="PANTHER" id="PTHR43776">
    <property type="entry name" value="TRANSPORT ATP-BINDING PROTEIN"/>
    <property type="match status" value="1"/>
</dbReference>
<dbReference type="Gene3D" id="3.40.50.300">
    <property type="entry name" value="P-loop containing nucleotide triphosphate hydrolases"/>
    <property type="match status" value="2"/>
</dbReference>
<keyword evidence="3" id="KW-0547">Nucleotide-binding</keyword>
<proteinExistence type="inferred from homology"/>
<evidence type="ECO:0000256" key="2">
    <source>
        <dbReference type="ARBA" id="ARBA00022448"/>
    </source>
</evidence>
<dbReference type="PROSITE" id="PS50893">
    <property type="entry name" value="ABC_TRANSPORTER_2"/>
    <property type="match status" value="2"/>
</dbReference>